<accession>A0A9D2VX41</accession>
<dbReference type="GO" id="GO:0044550">
    <property type="term" value="P:secondary metabolite biosynthetic process"/>
    <property type="evidence" value="ECO:0007669"/>
    <property type="project" value="TreeGrafter"/>
</dbReference>
<dbReference type="InterPro" id="IPR042099">
    <property type="entry name" value="ANL_N_sf"/>
</dbReference>
<dbReference type="InterPro" id="IPR000873">
    <property type="entry name" value="AMP-dep_synth/lig_dom"/>
</dbReference>
<dbReference type="RefSeq" id="WP_277271936.1">
    <property type="nucleotide sequence ID" value="NZ_DYXE01000051.1"/>
</dbReference>
<evidence type="ECO:0000313" key="3">
    <source>
        <dbReference type="EMBL" id="HJH49790.1"/>
    </source>
</evidence>
<dbReference type="Gene3D" id="3.40.50.12780">
    <property type="entry name" value="N-terminal domain of ligase-like"/>
    <property type="match status" value="1"/>
</dbReference>
<dbReference type="Proteomes" id="UP000813420">
    <property type="component" value="Unassembled WGS sequence"/>
</dbReference>
<evidence type="ECO:0000259" key="2">
    <source>
        <dbReference type="Pfam" id="PF13193"/>
    </source>
</evidence>
<dbReference type="SUPFAM" id="SSF56801">
    <property type="entry name" value="Acetyl-CoA synthetase-like"/>
    <property type="match status" value="1"/>
</dbReference>
<sequence length="507" mass="58054">MKEKNILEFLERTVDRYPDQVAVDDGQIILTWKELKELSMRFGTAFSRTVKEGKPIVFLMEKSGPVLAAMYGAVYAGCFYVIIDPSQPAARIRDILQVLEPSLVVTEEGNLSLLNEAGYGGGCELLKDLFQEKIQEEKLRRIRENSCGSDLLYGIFTSGSTGKPKGITVSHQAVIRFITHFTRMFEIMDQDRIANQAPFDFDVSVKDIYSSMMTGARLVLIPRKMFMTPSVLLDHLCEKKITIMTWAVSALCLLSSLKGLDYKKPETVRKILFSGEVMPEGQLKRWMEALPDTEFVNLYGPSEITCNCTYYRIPGQRQLEGKLPIGHPFPGREVFLLDEKGKEIRETKAMGEICVAGESLSEGYYHNQVETDKRFFIYTAKNGEKKRCYRTGDLGCYGEEGELYFGGRKDFQIKHMGHRIELEEIERRLEKIRGLVRSCCVLDEKKSRIVAFYVGNVEPADIRRGVKTELPVYMSPGRIVRVREIPLNKNGKLNREYFRNWIREERA</sequence>
<dbReference type="InterPro" id="IPR010071">
    <property type="entry name" value="AA_adenyl_dom"/>
</dbReference>
<dbReference type="Pfam" id="PF13193">
    <property type="entry name" value="AMP-binding_C"/>
    <property type="match status" value="1"/>
</dbReference>
<dbReference type="GO" id="GO:0043041">
    <property type="term" value="P:amino acid activation for nonribosomal peptide biosynthetic process"/>
    <property type="evidence" value="ECO:0007669"/>
    <property type="project" value="TreeGrafter"/>
</dbReference>
<reference evidence="3" key="2">
    <citation type="submission" date="2021-09" db="EMBL/GenBank/DDBJ databases">
        <authorList>
            <person name="Gilroy R."/>
        </authorList>
    </citation>
    <scope>NUCLEOTIDE SEQUENCE</scope>
    <source>
        <strain evidence="3">USAMLcec4-12693</strain>
    </source>
</reference>
<reference evidence="3" key="1">
    <citation type="journal article" date="2021" name="PeerJ">
        <title>Extensive microbial diversity within the chicken gut microbiome revealed by metagenomics and culture.</title>
        <authorList>
            <person name="Gilroy R."/>
            <person name="Ravi A."/>
            <person name="Getino M."/>
            <person name="Pursley I."/>
            <person name="Horton D.L."/>
            <person name="Alikhan N.F."/>
            <person name="Baker D."/>
            <person name="Gharbi K."/>
            <person name="Hall N."/>
            <person name="Watson M."/>
            <person name="Adriaenssens E.M."/>
            <person name="Foster-Nyarko E."/>
            <person name="Jarju S."/>
            <person name="Secka A."/>
            <person name="Antonio M."/>
            <person name="Oren A."/>
            <person name="Chaudhuri R.R."/>
            <person name="La Ragione R."/>
            <person name="Hildebrand F."/>
            <person name="Pallen M.J."/>
        </authorList>
    </citation>
    <scope>NUCLEOTIDE SEQUENCE</scope>
    <source>
        <strain evidence="3">USAMLcec4-12693</strain>
    </source>
</reference>
<feature type="domain" description="AMP-dependent synthetase/ligase" evidence="1">
    <location>
        <begin position="10"/>
        <end position="365"/>
    </location>
</feature>
<dbReference type="NCBIfam" id="TIGR01733">
    <property type="entry name" value="AA-adenyl-dom"/>
    <property type="match status" value="1"/>
</dbReference>
<dbReference type="AlphaFoldDB" id="A0A9D2VX41"/>
<dbReference type="GO" id="GO:0031177">
    <property type="term" value="F:phosphopantetheine binding"/>
    <property type="evidence" value="ECO:0007669"/>
    <property type="project" value="TreeGrafter"/>
</dbReference>
<proteinExistence type="predicted"/>
<dbReference type="GO" id="GO:0005737">
    <property type="term" value="C:cytoplasm"/>
    <property type="evidence" value="ECO:0007669"/>
    <property type="project" value="TreeGrafter"/>
</dbReference>
<evidence type="ECO:0000313" key="4">
    <source>
        <dbReference type="Proteomes" id="UP000813420"/>
    </source>
</evidence>
<comment type="caution">
    <text evidence="3">The sequence shown here is derived from an EMBL/GenBank/DDBJ whole genome shotgun (WGS) entry which is preliminary data.</text>
</comment>
<dbReference type="InterPro" id="IPR025110">
    <property type="entry name" value="AMP-bd_C"/>
</dbReference>
<feature type="domain" description="AMP-binding enzyme C-terminal" evidence="2">
    <location>
        <begin position="425"/>
        <end position="492"/>
    </location>
</feature>
<name>A0A9D2VX41_9FIRM</name>
<dbReference type="PANTHER" id="PTHR45527">
    <property type="entry name" value="NONRIBOSOMAL PEPTIDE SYNTHETASE"/>
    <property type="match status" value="1"/>
</dbReference>
<evidence type="ECO:0000259" key="1">
    <source>
        <dbReference type="Pfam" id="PF00501"/>
    </source>
</evidence>
<organism evidence="3 4">
    <name type="scientific">Merdimonas faecis</name>
    <dbReference type="NCBI Taxonomy" id="1653435"/>
    <lineage>
        <taxon>Bacteria</taxon>
        <taxon>Bacillati</taxon>
        <taxon>Bacillota</taxon>
        <taxon>Clostridia</taxon>
        <taxon>Lachnospirales</taxon>
        <taxon>Lachnospiraceae</taxon>
        <taxon>Merdimonas</taxon>
    </lineage>
</organism>
<protein>
    <submittedName>
        <fullName evidence="3">Amino acid adenylation domain-containing protein</fullName>
    </submittedName>
</protein>
<dbReference type="PANTHER" id="PTHR45527:SF1">
    <property type="entry name" value="FATTY ACID SYNTHASE"/>
    <property type="match status" value="1"/>
</dbReference>
<dbReference type="InterPro" id="IPR045851">
    <property type="entry name" value="AMP-bd_C_sf"/>
</dbReference>
<dbReference type="Gene3D" id="3.30.300.30">
    <property type="match status" value="1"/>
</dbReference>
<dbReference type="Pfam" id="PF00501">
    <property type="entry name" value="AMP-binding"/>
    <property type="match status" value="1"/>
</dbReference>
<gene>
    <name evidence="3" type="ORF">K8V39_05935</name>
</gene>
<dbReference type="EMBL" id="DYXE01000051">
    <property type="protein sequence ID" value="HJH49790.1"/>
    <property type="molecule type" value="Genomic_DNA"/>
</dbReference>